<dbReference type="PANTHER" id="PTHR39664">
    <property type="match status" value="1"/>
</dbReference>
<evidence type="ECO:0000256" key="3">
    <source>
        <dbReference type="ARBA" id="ARBA00022723"/>
    </source>
</evidence>
<dbReference type="SUPFAM" id="SSF88723">
    <property type="entry name" value="PIN domain-like"/>
    <property type="match status" value="1"/>
</dbReference>
<dbReference type="InterPro" id="IPR002716">
    <property type="entry name" value="PIN_dom"/>
</dbReference>
<dbReference type="Pfam" id="PF01850">
    <property type="entry name" value="PIN"/>
    <property type="match status" value="1"/>
</dbReference>
<feature type="domain" description="PIN" evidence="6">
    <location>
        <begin position="13"/>
        <end position="129"/>
    </location>
</feature>
<dbReference type="GO" id="GO:0090729">
    <property type="term" value="F:toxin activity"/>
    <property type="evidence" value="ECO:0007669"/>
    <property type="project" value="UniProtKB-KW"/>
</dbReference>
<gene>
    <name evidence="5" type="primary">vapC</name>
    <name evidence="7" type="ORF">ENV17_02755</name>
</gene>
<dbReference type="Gene3D" id="3.40.50.1010">
    <property type="entry name" value="5'-nuclease"/>
    <property type="match status" value="1"/>
</dbReference>
<dbReference type="CDD" id="cd18684">
    <property type="entry name" value="PIN_VapC-like"/>
    <property type="match status" value="1"/>
</dbReference>
<evidence type="ECO:0000256" key="4">
    <source>
        <dbReference type="ARBA" id="ARBA00022801"/>
    </source>
</evidence>
<dbReference type="GO" id="GO:0004540">
    <property type="term" value="F:RNA nuclease activity"/>
    <property type="evidence" value="ECO:0007669"/>
    <property type="project" value="InterPro"/>
</dbReference>
<protein>
    <recommendedName>
        <fullName evidence="5">Ribonuclease VapC</fullName>
        <shortName evidence="5">RNase VapC</shortName>
        <ecNumber evidence="5">3.1.-.-</ecNumber>
    </recommendedName>
    <alternativeName>
        <fullName evidence="5">Putative toxin VapC</fullName>
    </alternativeName>
</protein>
<dbReference type="AlphaFoldDB" id="A0A7C4B950"/>
<evidence type="ECO:0000259" key="6">
    <source>
        <dbReference type="Pfam" id="PF01850"/>
    </source>
</evidence>
<reference evidence="7" key="1">
    <citation type="journal article" date="2020" name="mSystems">
        <title>Genome- and Community-Level Interaction Insights into Carbon Utilization and Element Cycling Functions of Hydrothermarchaeota in Hydrothermal Sediment.</title>
        <authorList>
            <person name="Zhou Z."/>
            <person name="Liu Y."/>
            <person name="Xu W."/>
            <person name="Pan J."/>
            <person name="Luo Z.H."/>
            <person name="Li M."/>
        </authorList>
    </citation>
    <scope>NUCLEOTIDE SEQUENCE [LARGE SCALE GENOMIC DNA]</scope>
    <source>
        <strain evidence="7">SpSt-735</strain>
    </source>
</reference>
<dbReference type="InterPro" id="IPR029060">
    <property type="entry name" value="PIN-like_dom_sf"/>
</dbReference>
<comment type="similarity">
    <text evidence="5">Belongs to the PINc/VapC protein family.</text>
</comment>
<comment type="caution">
    <text evidence="7">The sequence shown here is derived from an EMBL/GenBank/DDBJ whole genome shotgun (WGS) entry which is preliminary data.</text>
</comment>
<keyword evidence="1 5" id="KW-1277">Toxin-antitoxin system</keyword>
<keyword evidence="2 5" id="KW-0540">Nuclease</keyword>
<sequence length="148" mass="16061">MLGACAVTSLSAVVDSNVYVYRAIEDSVHHETSKELLNALSHWVTPTLVIHEVVWTLSELVGRQAALLYVKALLAHNKVEVVPVTKQDISWALGAVADEGLSIARYNDKVILSVARRTGLPLLSFDKKLLSQASRAGVPTINPYSTTP</sequence>
<comment type="cofactor">
    <cofactor evidence="5">
        <name>Mg(2+)</name>
        <dbReference type="ChEBI" id="CHEBI:18420"/>
    </cofactor>
</comment>
<dbReference type="EMBL" id="DTFI01000075">
    <property type="protein sequence ID" value="HGI43293.1"/>
    <property type="molecule type" value="Genomic_DNA"/>
</dbReference>
<evidence type="ECO:0000313" key="7">
    <source>
        <dbReference type="EMBL" id="HGI43293.1"/>
    </source>
</evidence>
<dbReference type="GO" id="GO:0000287">
    <property type="term" value="F:magnesium ion binding"/>
    <property type="evidence" value="ECO:0007669"/>
    <property type="project" value="UniProtKB-UniRule"/>
</dbReference>
<feature type="binding site" evidence="5">
    <location>
        <position position="15"/>
    </location>
    <ligand>
        <name>Mg(2+)</name>
        <dbReference type="ChEBI" id="CHEBI:18420"/>
    </ligand>
</feature>
<evidence type="ECO:0000256" key="2">
    <source>
        <dbReference type="ARBA" id="ARBA00022722"/>
    </source>
</evidence>
<dbReference type="GO" id="GO:0016787">
    <property type="term" value="F:hydrolase activity"/>
    <property type="evidence" value="ECO:0007669"/>
    <property type="project" value="UniProtKB-KW"/>
</dbReference>
<dbReference type="PANTHER" id="PTHR39664:SF2">
    <property type="entry name" value="NUCLEIC ACID-BINDING PROTEIN, CONTAINING PIN DOMAIN-RELATED"/>
    <property type="match status" value="1"/>
</dbReference>
<accession>A0A7C4B950</accession>
<name>A0A7C4B950_THEPE</name>
<dbReference type="InterPro" id="IPR022907">
    <property type="entry name" value="VapC_family"/>
</dbReference>
<keyword evidence="4 5" id="KW-0378">Hydrolase</keyword>
<keyword evidence="5" id="KW-0800">Toxin</keyword>
<evidence type="ECO:0000256" key="5">
    <source>
        <dbReference type="HAMAP-Rule" id="MF_00265"/>
    </source>
</evidence>
<keyword evidence="5" id="KW-0460">Magnesium</keyword>
<proteinExistence type="inferred from homology"/>
<comment type="function">
    <text evidence="5">Toxic component of a toxin-antitoxin (TA) system. An RNase.</text>
</comment>
<feature type="binding site" evidence="5">
    <location>
        <position position="108"/>
    </location>
    <ligand>
        <name>Mg(2+)</name>
        <dbReference type="ChEBI" id="CHEBI:18420"/>
    </ligand>
</feature>
<organism evidence="7">
    <name type="scientific">Thermofilum pendens</name>
    <dbReference type="NCBI Taxonomy" id="2269"/>
    <lineage>
        <taxon>Archaea</taxon>
        <taxon>Thermoproteota</taxon>
        <taxon>Thermoprotei</taxon>
        <taxon>Thermofilales</taxon>
        <taxon>Thermofilaceae</taxon>
        <taxon>Thermofilum</taxon>
    </lineage>
</organism>
<keyword evidence="3 5" id="KW-0479">Metal-binding</keyword>
<evidence type="ECO:0000256" key="1">
    <source>
        <dbReference type="ARBA" id="ARBA00022649"/>
    </source>
</evidence>
<dbReference type="HAMAP" id="MF_00265">
    <property type="entry name" value="VapC_Nob1"/>
    <property type="match status" value="1"/>
</dbReference>
<dbReference type="EC" id="3.1.-.-" evidence="5"/>